<dbReference type="KEGG" id="otd:J1M35_00455"/>
<dbReference type="AlphaFoldDB" id="A0A975H318"/>
<keyword evidence="1" id="KW-0472">Membrane</keyword>
<sequence length="146" mass="15324">MATGRFFQSPAFRIAWWSGLSAGPVLALAWPVFVRLESGVWPASMLALTLAMLTLGTLVGLAAAFTLMLPVLSFINLQTGRRTQAVATIVGGLICLILVSLFGLFSDVERLGAQWPLGLLLTIAGAVCGYLGSWAVRGAATSSRNG</sequence>
<keyword evidence="1" id="KW-0812">Transmembrane</keyword>
<keyword evidence="1" id="KW-1133">Transmembrane helix</keyword>
<accession>A0A975H318</accession>
<name>A0A975H318_9BURK</name>
<evidence type="ECO:0000313" key="2">
    <source>
        <dbReference type="EMBL" id="QTD45438.1"/>
    </source>
</evidence>
<reference evidence="2" key="1">
    <citation type="submission" date="2021-03" db="EMBL/GenBank/DDBJ databases">
        <title>Ottowia sp. 27C isolated from the cloaca of a Giant Asian pond turtle (Heosemys grandis).</title>
        <authorList>
            <person name="Spergser J."/>
            <person name="Busse H.-J."/>
        </authorList>
    </citation>
    <scope>NUCLEOTIDE SEQUENCE</scope>
    <source>
        <strain evidence="2">27C</strain>
    </source>
</reference>
<feature type="transmembrane region" description="Helical" evidence="1">
    <location>
        <begin position="117"/>
        <end position="136"/>
    </location>
</feature>
<proteinExistence type="predicted"/>
<gene>
    <name evidence="2" type="ORF">J1M35_00455</name>
</gene>
<dbReference type="Proteomes" id="UP000663903">
    <property type="component" value="Chromosome"/>
</dbReference>
<organism evidence="2 3">
    <name type="scientific">Ottowia testudinis</name>
    <dbReference type="NCBI Taxonomy" id="2816950"/>
    <lineage>
        <taxon>Bacteria</taxon>
        <taxon>Pseudomonadati</taxon>
        <taxon>Pseudomonadota</taxon>
        <taxon>Betaproteobacteria</taxon>
        <taxon>Burkholderiales</taxon>
        <taxon>Comamonadaceae</taxon>
        <taxon>Ottowia</taxon>
    </lineage>
</organism>
<evidence type="ECO:0000256" key="1">
    <source>
        <dbReference type="SAM" id="Phobius"/>
    </source>
</evidence>
<protein>
    <submittedName>
        <fullName evidence="2">Uncharacterized protein</fullName>
    </submittedName>
</protein>
<evidence type="ECO:0000313" key="3">
    <source>
        <dbReference type="Proteomes" id="UP000663903"/>
    </source>
</evidence>
<feature type="transmembrane region" description="Helical" evidence="1">
    <location>
        <begin position="12"/>
        <end position="33"/>
    </location>
</feature>
<dbReference type="EMBL" id="CP071796">
    <property type="protein sequence ID" value="QTD45438.1"/>
    <property type="molecule type" value="Genomic_DNA"/>
</dbReference>
<keyword evidence="3" id="KW-1185">Reference proteome</keyword>
<feature type="transmembrane region" description="Helical" evidence="1">
    <location>
        <begin position="45"/>
        <end position="73"/>
    </location>
</feature>
<feature type="transmembrane region" description="Helical" evidence="1">
    <location>
        <begin position="85"/>
        <end position="105"/>
    </location>
</feature>
<dbReference type="RefSeq" id="WP_208009186.1">
    <property type="nucleotide sequence ID" value="NZ_CP071796.1"/>
</dbReference>